<dbReference type="Gene3D" id="2.40.30.10">
    <property type="entry name" value="Translation factors"/>
    <property type="match status" value="1"/>
</dbReference>
<reference evidence="1 2" key="1">
    <citation type="submission" date="2021-06" db="EMBL/GenBank/DDBJ databases">
        <authorList>
            <person name="Kallberg Y."/>
            <person name="Tangrot J."/>
            <person name="Rosling A."/>
        </authorList>
    </citation>
    <scope>NUCLEOTIDE SEQUENCE [LARGE SCALE GENOMIC DNA]</scope>
    <source>
        <strain evidence="1 2">120-4 pot B 10/14</strain>
    </source>
</reference>
<dbReference type="EMBL" id="CAJVQB010006008">
    <property type="protein sequence ID" value="CAG8675306.1"/>
    <property type="molecule type" value="Genomic_DNA"/>
</dbReference>
<evidence type="ECO:0000313" key="1">
    <source>
        <dbReference type="EMBL" id="CAG8675306.1"/>
    </source>
</evidence>
<name>A0ABN7UTZ1_GIGMA</name>
<proteinExistence type="predicted"/>
<protein>
    <submittedName>
        <fullName evidence="1">20768_t:CDS:1</fullName>
    </submittedName>
</protein>
<keyword evidence="2" id="KW-1185">Reference proteome</keyword>
<feature type="non-terminal residue" evidence="1">
    <location>
        <position position="111"/>
    </location>
</feature>
<sequence>MVVQYILSPEENAIKKIEHTYTGLIDAEVAEAMRKCDSDGPLMIYVTKLYNSVIYLTRQLLMCSVRFCEKYMTIQEISDVWIFESKKDELSEVEYENSDNIGTSHNRLAQH</sequence>
<comment type="caution">
    <text evidence="1">The sequence shown here is derived from an EMBL/GenBank/DDBJ whole genome shotgun (WGS) entry which is preliminary data.</text>
</comment>
<organism evidence="1 2">
    <name type="scientific">Gigaspora margarita</name>
    <dbReference type="NCBI Taxonomy" id="4874"/>
    <lineage>
        <taxon>Eukaryota</taxon>
        <taxon>Fungi</taxon>
        <taxon>Fungi incertae sedis</taxon>
        <taxon>Mucoromycota</taxon>
        <taxon>Glomeromycotina</taxon>
        <taxon>Glomeromycetes</taxon>
        <taxon>Diversisporales</taxon>
        <taxon>Gigasporaceae</taxon>
        <taxon>Gigaspora</taxon>
    </lineage>
</organism>
<evidence type="ECO:0000313" key="2">
    <source>
        <dbReference type="Proteomes" id="UP000789901"/>
    </source>
</evidence>
<gene>
    <name evidence="1" type="ORF">GMARGA_LOCUS10657</name>
</gene>
<dbReference type="Proteomes" id="UP000789901">
    <property type="component" value="Unassembled WGS sequence"/>
</dbReference>
<accession>A0ABN7UTZ1</accession>